<accession>A0A0N5D9F9</accession>
<dbReference type="OMA" id="CFNDITE"/>
<keyword evidence="2" id="KW-1185">Reference proteome</keyword>
<dbReference type="WBParaSite" id="TCLT_0000976801-mRNA-1">
    <property type="protein sequence ID" value="TCLT_0000976801-mRNA-1"/>
    <property type="gene ID" value="TCLT_0000976801"/>
</dbReference>
<protein>
    <submittedName>
        <fullName evidence="1 3">Uncharacterized protein</fullName>
    </submittedName>
</protein>
<evidence type="ECO:0000313" key="1">
    <source>
        <dbReference type="EMBL" id="VDN07413.1"/>
    </source>
</evidence>
<dbReference type="OrthoDB" id="5864120at2759"/>
<name>A0A0N5D9F9_THECL</name>
<sequence>MAVYYFKQTAQRVVTLEEQKKQQHSPRQLTPEGSSVAGECFNDITENTISSLSMAPSDPRQFFPFPSTRKEKFPLSASMFRHLILSFYKDASSCNPLKRQSRRKVTLLDKNCQMALAETERYQLSRQDASVNHVRSPLGRLPVFPVFSCSYLA</sequence>
<dbReference type="EMBL" id="UYYF01004873">
    <property type="protein sequence ID" value="VDN07413.1"/>
    <property type="molecule type" value="Genomic_DNA"/>
</dbReference>
<proteinExistence type="predicted"/>
<evidence type="ECO:0000313" key="3">
    <source>
        <dbReference type="WBParaSite" id="TCLT_0000976801-mRNA-1"/>
    </source>
</evidence>
<evidence type="ECO:0000313" key="2">
    <source>
        <dbReference type="Proteomes" id="UP000276776"/>
    </source>
</evidence>
<reference evidence="3" key="1">
    <citation type="submission" date="2017-02" db="UniProtKB">
        <authorList>
            <consortium name="WormBaseParasite"/>
        </authorList>
    </citation>
    <scope>IDENTIFICATION</scope>
</reference>
<dbReference type="AlphaFoldDB" id="A0A0N5D9F9"/>
<dbReference type="Proteomes" id="UP000276776">
    <property type="component" value="Unassembled WGS sequence"/>
</dbReference>
<organism evidence="3">
    <name type="scientific">Thelazia callipaeda</name>
    <name type="common">Oriental eyeworm</name>
    <name type="synonym">Parasitic nematode</name>
    <dbReference type="NCBI Taxonomy" id="103827"/>
    <lineage>
        <taxon>Eukaryota</taxon>
        <taxon>Metazoa</taxon>
        <taxon>Ecdysozoa</taxon>
        <taxon>Nematoda</taxon>
        <taxon>Chromadorea</taxon>
        <taxon>Rhabditida</taxon>
        <taxon>Spirurina</taxon>
        <taxon>Spiruromorpha</taxon>
        <taxon>Thelazioidea</taxon>
        <taxon>Thelaziidae</taxon>
        <taxon>Thelazia</taxon>
    </lineage>
</organism>
<gene>
    <name evidence="1" type="ORF">TCLT_LOCUS9757</name>
</gene>
<reference evidence="1 2" key="2">
    <citation type="submission" date="2018-11" db="EMBL/GenBank/DDBJ databases">
        <authorList>
            <consortium name="Pathogen Informatics"/>
        </authorList>
    </citation>
    <scope>NUCLEOTIDE SEQUENCE [LARGE SCALE GENOMIC DNA]</scope>
</reference>